<reference evidence="4 5" key="1">
    <citation type="submission" date="2017-11" db="EMBL/GenBank/DDBJ databases">
        <title>Evolution of Phototrophy in the Chloroflexi Phylum Driven by Horizontal Gene Transfer.</title>
        <authorList>
            <person name="Ward L.M."/>
            <person name="Hemp J."/>
            <person name="Shih P.M."/>
            <person name="Mcglynn S.E."/>
            <person name="Fischer W."/>
        </authorList>
    </citation>
    <scope>NUCLEOTIDE SEQUENCE [LARGE SCALE GENOMIC DNA]</scope>
    <source>
        <strain evidence="3">CP1_1M</strain>
        <strain evidence="2">JP3_13</strain>
    </source>
</reference>
<evidence type="ECO:0000256" key="1">
    <source>
        <dbReference type="SAM" id="SignalP"/>
    </source>
</evidence>
<feature type="signal peptide" evidence="1">
    <location>
        <begin position="1"/>
        <end position="26"/>
    </location>
</feature>
<name>A0A2M8PEK4_9CHLR</name>
<keyword evidence="1" id="KW-0732">Signal</keyword>
<feature type="chain" id="PRO_5014562322" evidence="1">
    <location>
        <begin position="27"/>
        <end position="457"/>
    </location>
</feature>
<gene>
    <name evidence="2" type="ORF">CUN49_07865</name>
    <name evidence="3" type="ORF">CUN50_02920</name>
</gene>
<evidence type="ECO:0000313" key="2">
    <source>
        <dbReference type="EMBL" id="PJF35958.1"/>
    </source>
</evidence>
<sequence length="457" mass="50793">MRHLVRFTLILALALTAFANWQPVRAATIVVTPFNLQGWEVINVQPSNIPQSSFVEGPDTPPLGTGSYRVRLDQRAAMVILARRDLEGRNLTEIETISYHTYRSGSNIAHDWYINLFVSTDPNRPYANCRIDFAVPPGEQGAWFLKAATDENAYNYGWTVHHADANLKECPVTIDYDKNVSFRGMLEAFKDFPNAILRPAAQFQPVISFQTGFNGTNTHANHDAAIDAITINQTTWDFELSFEGDQRVVSPDSLADWELVPVNEGDMTSFGFVEGPGTPPLGKGSYRVQLNEKPSIMLIMNFSLIGTKLSEITTLTFHTYRSGENQRDWYVNLFVSSTGEGTADCRIDFAVDAGPKGEWTFKNATDARVFNYGWTVHNVEPKTCPVTVGYDASQSFSGIQRLFEKYPNAALQPKDPGGPVVSFNTGWNAQGSHADHDAAIDAITINTITWDFEPSSK</sequence>
<dbReference type="AlphaFoldDB" id="A0A2M8PEK4"/>
<organism evidence="2 5">
    <name type="scientific">Candidatus Thermofonsia Clade 1 bacterium</name>
    <dbReference type="NCBI Taxonomy" id="2364210"/>
    <lineage>
        <taxon>Bacteria</taxon>
        <taxon>Bacillati</taxon>
        <taxon>Chloroflexota</taxon>
        <taxon>Candidatus Thermofontia</taxon>
        <taxon>Candidatus Thermofonsia Clade 1</taxon>
    </lineage>
</organism>
<dbReference type="Proteomes" id="UP000229681">
    <property type="component" value="Unassembled WGS sequence"/>
</dbReference>
<evidence type="ECO:0000313" key="4">
    <source>
        <dbReference type="Proteomes" id="UP000228947"/>
    </source>
</evidence>
<evidence type="ECO:0000313" key="5">
    <source>
        <dbReference type="Proteomes" id="UP000229681"/>
    </source>
</evidence>
<dbReference type="Proteomes" id="UP000228947">
    <property type="component" value="Unassembled WGS sequence"/>
</dbReference>
<protein>
    <submittedName>
        <fullName evidence="2">Uncharacterized protein</fullName>
    </submittedName>
</protein>
<comment type="caution">
    <text evidence="2">The sequence shown here is derived from an EMBL/GenBank/DDBJ whole genome shotgun (WGS) entry which is preliminary data.</text>
</comment>
<accession>A0A2M8PEK4</accession>
<dbReference type="EMBL" id="PGTM01000092">
    <property type="protein sequence ID" value="PJF35958.1"/>
    <property type="molecule type" value="Genomic_DNA"/>
</dbReference>
<evidence type="ECO:0000313" key="3">
    <source>
        <dbReference type="EMBL" id="PJF42769.1"/>
    </source>
</evidence>
<proteinExistence type="predicted"/>
<dbReference type="EMBL" id="PGTL01000009">
    <property type="protein sequence ID" value="PJF42769.1"/>
    <property type="molecule type" value="Genomic_DNA"/>
</dbReference>